<sequence length="211" mass="23893">MEYFNRLKSNIHSVAAQVTDTVTQALPGNPIFREYECHELVASAGPGHAWKIFRGTKNSNKQAVSIWLFDKKYCEKWPRQDKEAFPEFLKRGISQLTRLRHPRLLIVEHSLEESRDTFAFCTEPVFASLSNIFGDDNNSQGTFKNEDLKLEDIEIRHGLFQLGEALAFLHNDAKLLHGNICPSSIIISEKGAWKLAAFDFCILGTPNANGQ</sequence>
<evidence type="ECO:0000313" key="2">
    <source>
        <dbReference type="WBParaSite" id="PS1159_v2.g5154.t1"/>
    </source>
</evidence>
<organism evidence="1 2">
    <name type="scientific">Panagrolaimus sp. PS1159</name>
    <dbReference type="NCBI Taxonomy" id="55785"/>
    <lineage>
        <taxon>Eukaryota</taxon>
        <taxon>Metazoa</taxon>
        <taxon>Ecdysozoa</taxon>
        <taxon>Nematoda</taxon>
        <taxon>Chromadorea</taxon>
        <taxon>Rhabditida</taxon>
        <taxon>Tylenchina</taxon>
        <taxon>Panagrolaimomorpha</taxon>
        <taxon>Panagrolaimoidea</taxon>
        <taxon>Panagrolaimidae</taxon>
        <taxon>Panagrolaimus</taxon>
    </lineage>
</organism>
<protein>
    <submittedName>
        <fullName evidence="2">Protein kinase domain-containing protein</fullName>
    </submittedName>
</protein>
<proteinExistence type="predicted"/>
<accession>A0AC35GHE4</accession>
<reference evidence="2" key="1">
    <citation type="submission" date="2022-11" db="UniProtKB">
        <authorList>
            <consortium name="WormBaseParasite"/>
        </authorList>
    </citation>
    <scope>IDENTIFICATION</scope>
</reference>
<dbReference type="WBParaSite" id="PS1159_v2.g5154.t1">
    <property type="protein sequence ID" value="PS1159_v2.g5154.t1"/>
    <property type="gene ID" value="PS1159_v2.g5154"/>
</dbReference>
<evidence type="ECO:0000313" key="1">
    <source>
        <dbReference type="Proteomes" id="UP000887580"/>
    </source>
</evidence>
<dbReference type="Proteomes" id="UP000887580">
    <property type="component" value="Unplaced"/>
</dbReference>
<name>A0AC35GHE4_9BILA</name>